<reference evidence="1 2" key="1">
    <citation type="submission" date="2019-03" db="EMBL/GenBank/DDBJ databases">
        <title>Genomic Encyclopedia of Type Strains, Phase IV (KMG-IV): sequencing the most valuable type-strain genomes for metagenomic binning, comparative biology and taxonomic classification.</title>
        <authorList>
            <person name="Goeker M."/>
        </authorList>
    </citation>
    <scope>NUCLEOTIDE SEQUENCE [LARGE SCALE GENOMIC DNA]</scope>
    <source>
        <strain evidence="1 2">DSM 15969</strain>
    </source>
</reference>
<dbReference type="AlphaFoldDB" id="A0A4R1QAF3"/>
<protein>
    <submittedName>
        <fullName evidence="1">Uncharacterized protein</fullName>
    </submittedName>
</protein>
<organism evidence="1 2">
    <name type="scientific">Anaerospora hongkongensis</name>
    <dbReference type="NCBI Taxonomy" id="244830"/>
    <lineage>
        <taxon>Bacteria</taxon>
        <taxon>Bacillati</taxon>
        <taxon>Bacillota</taxon>
        <taxon>Negativicutes</taxon>
        <taxon>Selenomonadales</taxon>
        <taxon>Sporomusaceae</taxon>
        <taxon>Anaerospora</taxon>
    </lineage>
</organism>
<accession>A0A4R1QAF3</accession>
<comment type="caution">
    <text evidence="1">The sequence shown here is derived from an EMBL/GenBank/DDBJ whole genome shotgun (WGS) entry which is preliminary data.</text>
</comment>
<keyword evidence="2" id="KW-1185">Reference proteome</keyword>
<dbReference type="RefSeq" id="WP_132073934.1">
    <property type="nucleotide sequence ID" value="NZ_DAMAKO010000002.1"/>
</dbReference>
<dbReference type="Proteomes" id="UP000295063">
    <property type="component" value="Unassembled WGS sequence"/>
</dbReference>
<evidence type="ECO:0000313" key="2">
    <source>
        <dbReference type="Proteomes" id="UP000295063"/>
    </source>
</evidence>
<evidence type="ECO:0000313" key="1">
    <source>
        <dbReference type="EMBL" id="TCL39905.1"/>
    </source>
</evidence>
<dbReference type="EMBL" id="SLUI01000001">
    <property type="protein sequence ID" value="TCL39905.1"/>
    <property type="molecule type" value="Genomic_DNA"/>
</dbReference>
<name>A0A4R1QAF3_9FIRM</name>
<dbReference type="OrthoDB" id="1679609at2"/>
<proteinExistence type="predicted"/>
<sequence>MRISTVIVMLLIICTLPVYAITPINEAVIKDAQTYGMSHSQMDVAEFLAPWTAYEEKAAKITDSAEKAYLYTPYLLIAVDAREKSQAKMPVKIGDSEKILSDYAGYLSFSVTLYGDTPQFADKLAAVIKQGNKDVLTRDINSAAAERVANANSNKALYMARAYLYFLQRDIEPNKPIMLRVTTGDKQSHSFYFDLAKIK</sequence>
<gene>
    <name evidence="1" type="ORF">EV210_101102</name>
</gene>